<dbReference type="KEGG" id="hsai:HPS36_06815"/>
<name>A0A7D3YM50_9EURY</name>
<dbReference type="AlphaFoldDB" id="A0A7D3YM50"/>
<dbReference type="Proteomes" id="UP000505020">
    <property type="component" value="Chromosome"/>
</dbReference>
<keyword evidence="3" id="KW-1185">Reference proteome</keyword>
<keyword evidence="1" id="KW-0472">Membrane</keyword>
<keyword evidence="1" id="KW-1133">Transmembrane helix</keyword>
<organism evidence="2 3">
    <name type="scientific">Halorubrum salinarum</name>
    <dbReference type="NCBI Taxonomy" id="2739057"/>
    <lineage>
        <taxon>Archaea</taxon>
        <taxon>Methanobacteriati</taxon>
        <taxon>Methanobacteriota</taxon>
        <taxon>Stenosarchaea group</taxon>
        <taxon>Halobacteria</taxon>
        <taxon>Halobacteriales</taxon>
        <taxon>Haloferacaceae</taxon>
        <taxon>Halorubrum</taxon>
    </lineage>
</organism>
<dbReference type="EMBL" id="CP053941">
    <property type="protein sequence ID" value="QKG92566.1"/>
    <property type="molecule type" value="Genomic_DNA"/>
</dbReference>
<accession>A0A7D3YM50</accession>
<evidence type="ECO:0000256" key="1">
    <source>
        <dbReference type="SAM" id="Phobius"/>
    </source>
</evidence>
<evidence type="ECO:0000313" key="3">
    <source>
        <dbReference type="Proteomes" id="UP000505020"/>
    </source>
</evidence>
<feature type="transmembrane region" description="Helical" evidence="1">
    <location>
        <begin position="121"/>
        <end position="139"/>
    </location>
</feature>
<feature type="transmembrane region" description="Helical" evidence="1">
    <location>
        <begin position="43"/>
        <end position="71"/>
    </location>
</feature>
<evidence type="ECO:0000313" key="2">
    <source>
        <dbReference type="EMBL" id="QKG92566.1"/>
    </source>
</evidence>
<protein>
    <submittedName>
        <fullName evidence="2">Uncharacterized protein</fullName>
    </submittedName>
</protein>
<feature type="transmembrane region" description="Helical" evidence="1">
    <location>
        <begin position="12"/>
        <end position="31"/>
    </location>
</feature>
<dbReference type="RefSeq" id="WP_173229336.1">
    <property type="nucleotide sequence ID" value="NZ_CP053941.1"/>
</dbReference>
<reference evidence="2 3" key="1">
    <citation type="submission" date="2020-05" db="EMBL/GenBank/DDBJ databases">
        <title>Halorubrum RHB-C sp.nov., an extremely halophilic archaeon isolated from solar salt farm.</title>
        <authorList>
            <person name="Ho H."/>
            <person name="Danganan R.E."/>
            <person name="Dedeles G.R."/>
            <person name="Kim S.-G."/>
        </authorList>
    </citation>
    <scope>NUCLEOTIDE SEQUENCE [LARGE SCALE GENOMIC DNA]</scope>
    <source>
        <strain evidence="2 3">RHB-C</strain>
    </source>
</reference>
<dbReference type="GeneID" id="55594699"/>
<feature type="transmembrane region" description="Helical" evidence="1">
    <location>
        <begin position="83"/>
        <end position="101"/>
    </location>
</feature>
<sequence length="152" mass="16186">MSDSFPTGAVPIAILAGLLWIVDPVWLFSLLEPATGDAPLGIGMLFAVLFGRGGRNVLVLVLTVSILWRVFRDPRSLREFDRAIQVAAVSGAAFVFLASPVTDVLYNFFPREETPLISRSVLVAGSICAAVTIGSVLLGKLSSARPRTGSDQ</sequence>
<gene>
    <name evidence="2" type="ORF">HPS36_06815</name>
</gene>
<proteinExistence type="predicted"/>
<keyword evidence="1" id="KW-0812">Transmembrane</keyword>